<keyword evidence="1" id="KW-0732">Signal</keyword>
<evidence type="ECO:0000313" key="2">
    <source>
        <dbReference type="EMBL" id="MCQ3827866.1"/>
    </source>
</evidence>
<dbReference type="PROSITE" id="PS51257">
    <property type="entry name" value="PROKAR_LIPOPROTEIN"/>
    <property type="match status" value="1"/>
</dbReference>
<evidence type="ECO:0000313" key="3">
    <source>
        <dbReference type="Proteomes" id="UP001205566"/>
    </source>
</evidence>
<feature type="signal peptide" evidence="1">
    <location>
        <begin position="1"/>
        <end position="23"/>
    </location>
</feature>
<dbReference type="Proteomes" id="UP001205566">
    <property type="component" value="Unassembled WGS sequence"/>
</dbReference>
<proteinExistence type="predicted"/>
<comment type="caution">
    <text evidence="2">The sequence shown here is derived from an EMBL/GenBank/DDBJ whole genome shotgun (WGS) entry which is preliminary data.</text>
</comment>
<dbReference type="RefSeq" id="WP_255872802.1">
    <property type="nucleotide sequence ID" value="NZ_JACASI010000007.1"/>
</dbReference>
<evidence type="ECO:0008006" key="4">
    <source>
        <dbReference type="Google" id="ProtNLM"/>
    </source>
</evidence>
<reference evidence="2" key="1">
    <citation type="thesis" date="2020" institute="Technische Universitat Dresden" country="Dresden, Germany">
        <title>The Agarolytic System of Microbulbifer elongatus PORT2, Isolated from Batu Karas, Pangandaran West Java Indonesia.</title>
        <authorList>
            <person name="Anggraeni S.R."/>
        </authorList>
    </citation>
    <scope>NUCLEOTIDE SEQUENCE</scope>
    <source>
        <strain evidence="2">PORT2</strain>
    </source>
</reference>
<sequence length="113" mass="12196">MKKISTCCALVVSIFLCACAPVAKNQLHLGEYIPVEITETEFLIGESSVPRTEINNLPKALKPYGSKKVLLTAQKGPTMGDLLQVSPVLSKASYSVFILNREGEPMEVSRAGS</sequence>
<dbReference type="EMBL" id="JACASI010000007">
    <property type="protein sequence ID" value="MCQ3827866.1"/>
    <property type="molecule type" value="Genomic_DNA"/>
</dbReference>
<protein>
    <recommendedName>
        <fullName evidence="4">Lipoprotein</fullName>
    </recommendedName>
</protein>
<evidence type="ECO:0000256" key="1">
    <source>
        <dbReference type="SAM" id="SignalP"/>
    </source>
</evidence>
<feature type="chain" id="PRO_5045208592" description="Lipoprotein" evidence="1">
    <location>
        <begin position="24"/>
        <end position="113"/>
    </location>
</feature>
<gene>
    <name evidence="2" type="ORF">HXX02_00250</name>
</gene>
<keyword evidence="3" id="KW-1185">Reference proteome</keyword>
<organism evidence="2 3">
    <name type="scientific">Microbulbifer elongatus</name>
    <dbReference type="NCBI Taxonomy" id="86173"/>
    <lineage>
        <taxon>Bacteria</taxon>
        <taxon>Pseudomonadati</taxon>
        <taxon>Pseudomonadota</taxon>
        <taxon>Gammaproteobacteria</taxon>
        <taxon>Cellvibrionales</taxon>
        <taxon>Microbulbiferaceae</taxon>
        <taxon>Microbulbifer</taxon>
    </lineage>
</organism>
<name>A0ABT1NYK4_9GAMM</name>
<accession>A0ABT1NYK4</accession>